<dbReference type="NCBIfam" id="TIGR04131">
    <property type="entry name" value="Bac_Flav_CTERM"/>
    <property type="match status" value="1"/>
</dbReference>
<dbReference type="Gene3D" id="2.60.40.740">
    <property type="match status" value="1"/>
</dbReference>
<evidence type="ECO:0000256" key="3">
    <source>
        <dbReference type="SAM" id="SignalP"/>
    </source>
</evidence>
<dbReference type="EMBL" id="VFRQ01000018">
    <property type="protein sequence ID" value="TPE40296.1"/>
    <property type="molecule type" value="Genomic_DNA"/>
</dbReference>
<dbReference type="AlphaFoldDB" id="A0A501W3T1"/>
<evidence type="ECO:0000313" key="6">
    <source>
        <dbReference type="EMBL" id="TPE40296.1"/>
    </source>
</evidence>
<feature type="chain" id="PRO_5021377277" evidence="3">
    <location>
        <begin position="22"/>
        <end position="1088"/>
    </location>
</feature>
<feature type="domain" description="PKD-like" evidence="5">
    <location>
        <begin position="915"/>
        <end position="992"/>
    </location>
</feature>
<dbReference type="NCBIfam" id="TIGR01451">
    <property type="entry name" value="B_ant_repeat"/>
    <property type="match status" value="2"/>
</dbReference>
<dbReference type="InterPro" id="IPR026341">
    <property type="entry name" value="T9SS_type_B"/>
</dbReference>
<gene>
    <name evidence="6" type="ORF">FJM65_20375</name>
</gene>
<evidence type="ECO:0000256" key="1">
    <source>
        <dbReference type="ARBA" id="ARBA00005445"/>
    </source>
</evidence>
<dbReference type="Pfam" id="PF13585">
    <property type="entry name" value="CHU_C"/>
    <property type="match status" value="1"/>
</dbReference>
<dbReference type="InterPro" id="IPR013783">
    <property type="entry name" value="Ig-like_fold"/>
</dbReference>
<dbReference type="OrthoDB" id="2582440at2"/>
<dbReference type="InterPro" id="IPR001434">
    <property type="entry name" value="OmcB-like_DUF11"/>
</dbReference>
<feature type="domain" description="DUF11" evidence="4">
    <location>
        <begin position="226"/>
        <end position="350"/>
    </location>
</feature>
<protein>
    <submittedName>
        <fullName evidence="6">DUF3494 domain-containing protein</fullName>
    </submittedName>
</protein>
<evidence type="ECO:0000313" key="7">
    <source>
        <dbReference type="Proteomes" id="UP000316727"/>
    </source>
</evidence>
<proteinExistence type="inferred from homology"/>
<dbReference type="PANTHER" id="PTHR34819">
    <property type="entry name" value="LARGE CYSTEINE-RICH PERIPLASMIC PROTEIN OMCB"/>
    <property type="match status" value="1"/>
</dbReference>
<evidence type="ECO:0000256" key="2">
    <source>
        <dbReference type="ARBA" id="ARBA00022729"/>
    </source>
</evidence>
<sequence>MIKHLLLTFLLLMGSITLSLAQTNEVSLGQAKNFAVLAATEVTLTGTSGVNGHIGVRPGGVINGTANIDGEFEIGTPAAEAAYQDALEAYNSLKAMPATPANLDATAFEPGVYVIDGDFTLSKTLKLTSKNNPGGVFVFIVNGSINTLASNAAMLLLEQTSPDNVYWVVRDEVNIGSNTDFQGTILAKGNITIHDKVSFVARVISLEGSVSLENSTVSAPVDIRVDVQVTKTAEQKEYKIGDEITYTLTAINKSEGVAYEVVVTDLVPLGLEYLSHESPDGTTVDLSQLATDKKIFWNIPAISYAGSTALKITFKITDEGVAEDGTVNIRNIAVIGSKYPEPDDKDEDNETDFPIDVPELNADLSITKTADKETYTLGDEVTYTVEVTNNGPYDAEAITITDKLPEGLVFVSASPVGYDPLTGEFALAALAEGEKATVTIKARIIGVGELTNLTGSIANTATVATSSTTVPDKVQDNNNATVAIGITCNILTDGIALTGGETTLCEGQQTTFTLPENLGLEYTFSYEGGVAKVSETENTVTVEASANGKVIVLATDLCGNTYTSEAEITVTPQLTQPTITGSDKVCENSSGNVFAATTYEGEVSYEWSTTGDLEITSGQNTSTVEVSAGGNGGVLMLKVTNGCFTVTATKPVGVNLLPAAPESITGPAKVCAGTEQTYIAAEVTGAAYYTWQLPEGWSFVGDETGREVTVLVGEASEENSSISVKANTECGASLNATAIDVAVNDVPEAPVITGENGACIGTTLVYEVPALDGENITYEWNVPETWGEITGQGTSRIEVAVGQEGGTITVAIRNECGLGAVASKEVAPVLAPTAPVITGNTDICEYSQQLTYTISNPEDGATYTWALPDGWSFEGSNTGTSVTVNAGTAGGAISVVAANGCGTVSGQLQTVVFAPPVTPGAITDNSSVCDGLIFTIDPVEGASAYTWNVSQGFTIVSGQGTTTITVKANKPDITGTVTVMAINGPCSSMEASAPIDAAKADGNLEFPKAFSPNGDGTNDNWEIKNLEKFPNNEIIIFNRWGSEVFKAKNYQNNWSGKGLEQGTYFYKVRVTVCDGVVKEFTGYTTIFR</sequence>
<evidence type="ECO:0000259" key="5">
    <source>
        <dbReference type="Pfam" id="PF19408"/>
    </source>
</evidence>
<feature type="domain" description="PKD-like" evidence="5">
    <location>
        <begin position="658"/>
        <end position="736"/>
    </location>
</feature>
<dbReference type="Pfam" id="PF19408">
    <property type="entry name" value="PKD_6"/>
    <property type="match status" value="5"/>
</dbReference>
<dbReference type="Pfam" id="PF11999">
    <property type="entry name" value="Ice_binding"/>
    <property type="match status" value="1"/>
</dbReference>
<dbReference type="InterPro" id="IPR021884">
    <property type="entry name" value="Ice-bd_prot"/>
</dbReference>
<feature type="domain" description="PKD-like" evidence="5">
    <location>
        <begin position="575"/>
        <end position="649"/>
    </location>
</feature>
<name>A0A501W3T1_9BACT</name>
<organism evidence="6 7">
    <name type="scientific">Pontibacter mangrovi</name>
    <dbReference type="NCBI Taxonomy" id="2589816"/>
    <lineage>
        <taxon>Bacteria</taxon>
        <taxon>Pseudomonadati</taxon>
        <taxon>Bacteroidota</taxon>
        <taxon>Cytophagia</taxon>
        <taxon>Cytophagales</taxon>
        <taxon>Hymenobacteraceae</taxon>
        <taxon>Pontibacter</taxon>
    </lineage>
</organism>
<feature type="signal peptide" evidence="3">
    <location>
        <begin position="1"/>
        <end position="21"/>
    </location>
</feature>
<dbReference type="InterPro" id="IPR051172">
    <property type="entry name" value="Chlamydia_OmcB"/>
</dbReference>
<dbReference type="InterPro" id="IPR045829">
    <property type="entry name" value="PKD_6"/>
</dbReference>
<dbReference type="Proteomes" id="UP000316727">
    <property type="component" value="Unassembled WGS sequence"/>
</dbReference>
<dbReference type="NCBIfam" id="TIGR04226">
    <property type="entry name" value="RrgB_K2N_iso_D2"/>
    <property type="match status" value="1"/>
</dbReference>
<evidence type="ECO:0000259" key="4">
    <source>
        <dbReference type="Pfam" id="PF01345"/>
    </source>
</evidence>
<dbReference type="Gene3D" id="2.60.40.10">
    <property type="entry name" value="Immunoglobulins"/>
    <property type="match status" value="1"/>
</dbReference>
<keyword evidence="2 3" id="KW-0732">Signal</keyword>
<dbReference type="RefSeq" id="WP_140624070.1">
    <property type="nucleotide sequence ID" value="NZ_VFRQ01000018.1"/>
</dbReference>
<comment type="similarity">
    <text evidence="1">Belongs to the ice-binding protein family.</text>
</comment>
<dbReference type="InterPro" id="IPR047589">
    <property type="entry name" value="DUF11_rpt"/>
</dbReference>
<dbReference type="InterPro" id="IPR026466">
    <property type="entry name" value="Fim_isopep_form_D2_dom"/>
</dbReference>
<reference evidence="6 7" key="1">
    <citation type="submission" date="2019-06" db="EMBL/GenBank/DDBJ databases">
        <title>A novel bacterium of genus Pontibacter, isolated from marine sediment.</title>
        <authorList>
            <person name="Huang H."/>
            <person name="Mo K."/>
            <person name="Hu Y."/>
        </authorList>
    </citation>
    <scope>NUCLEOTIDE SEQUENCE [LARGE SCALE GENOMIC DNA]</scope>
    <source>
        <strain evidence="6 7">HB172049</strain>
    </source>
</reference>
<feature type="domain" description="DUF11" evidence="4">
    <location>
        <begin position="363"/>
        <end position="484"/>
    </location>
</feature>
<comment type="caution">
    <text evidence="6">The sequence shown here is derived from an EMBL/GenBank/DDBJ whole genome shotgun (WGS) entry which is preliminary data.</text>
</comment>
<dbReference type="Pfam" id="PF01345">
    <property type="entry name" value="DUF11"/>
    <property type="match status" value="2"/>
</dbReference>
<accession>A0A501W3T1</accession>
<keyword evidence="7" id="KW-1185">Reference proteome</keyword>
<feature type="domain" description="PKD-like" evidence="5">
    <location>
        <begin position="750"/>
        <end position="823"/>
    </location>
</feature>
<feature type="domain" description="PKD-like" evidence="5">
    <location>
        <begin position="834"/>
        <end position="905"/>
    </location>
</feature>